<dbReference type="EMBL" id="CP042437">
    <property type="protein sequence ID" value="QEC74584.1"/>
    <property type="molecule type" value="Genomic_DNA"/>
</dbReference>
<reference evidence="1 2" key="1">
    <citation type="journal article" date="2013" name="J. Microbiol.">
        <title>Mucilaginibacter ginsenosidivorax sp. nov., with ginsenoside converting activity isolated from sediment.</title>
        <authorList>
            <person name="Kim J.K."/>
            <person name="Choi T.E."/>
            <person name="Liu Q.M."/>
            <person name="Park H.Y."/>
            <person name="Yi T.H."/>
            <person name="Yoon M.H."/>
            <person name="Kim S.C."/>
            <person name="Im W.T."/>
        </authorList>
    </citation>
    <scope>NUCLEOTIDE SEQUENCE [LARGE SCALE GENOMIC DNA]</scope>
    <source>
        <strain evidence="1 2">KHI28</strain>
    </source>
</reference>
<organism evidence="1 2">
    <name type="scientific">Mucilaginibacter ginsenosidivorax</name>
    <dbReference type="NCBI Taxonomy" id="862126"/>
    <lineage>
        <taxon>Bacteria</taxon>
        <taxon>Pseudomonadati</taxon>
        <taxon>Bacteroidota</taxon>
        <taxon>Sphingobacteriia</taxon>
        <taxon>Sphingobacteriales</taxon>
        <taxon>Sphingobacteriaceae</taxon>
        <taxon>Mucilaginibacter</taxon>
    </lineage>
</organism>
<evidence type="ECO:0000313" key="2">
    <source>
        <dbReference type="Proteomes" id="UP000321362"/>
    </source>
</evidence>
<dbReference type="OrthoDB" id="798318at2"/>
<accession>A0A5B8VSG0</accession>
<dbReference type="Proteomes" id="UP000321362">
    <property type="component" value="Chromosome"/>
</dbReference>
<name>A0A5B8VSG0_9SPHI</name>
<dbReference type="KEGG" id="mgk:FSB76_00940"/>
<proteinExistence type="predicted"/>
<sequence length="100" mass="11916">MKAIVRNVLLAFLISTFAFFGAMGGKQTKPSAAIVRETKQNKEFITERQKETYTCLSVAFLAWALCFWRCSVINRRLNEEREYQRRFNDYMRNSSFNRHY</sequence>
<keyword evidence="2" id="KW-1185">Reference proteome</keyword>
<protein>
    <submittedName>
        <fullName evidence="1">Uncharacterized protein</fullName>
    </submittedName>
</protein>
<gene>
    <name evidence="1" type="ORF">FSB76_00940</name>
</gene>
<dbReference type="RefSeq" id="WP_147051743.1">
    <property type="nucleotide sequence ID" value="NZ_CP042437.1"/>
</dbReference>
<dbReference type="AlphaFoldDB" id="A0A5B8VSG0"/>
<evidence type="ECO:0000313" key="1">
    <source>
        <dbReference type="EMBL" id="QEC74584.1"/>
    </source>
</evidence>